<evidence type="ECO:0000313" key="2">
    <source>
        <dbReference type="EMBL" id="KAK6361925.1"/>
    </source>
</evidence>
<organism evidence="2 3">
    <name type="scientific">Orbilia blumenaviensis</name>
    <dbReference type="NCBI Taxonomy" id="1796055"/>
    <lineage>
        <taxon>Eukaryota</taxon>
        <taxon>Fungi</taxon>
        <taxon>Dikarya</taxon>
        <taxon>Ascomycota</taxon>
        <taxon>Pezizomycotina</taxon>
        <taxon>Orbiliomycetes</taxon>
        <taxon>Orbiliales</taxon>
        <taxon>Orbiliaceae</taxon>
        <taxon>Orbilia</taxon>
    </lineage>
</organism>
<feature type="region of interest" description="Disordered" evidence="1">
    <location>
        <begin position="15"/>
        <end position="38"/>
    </location>
</feature>
<dbReference type="EMBL" id="JAVHNS010000002">
    <property type="protein sequence ID" value="KAK6361925.1"/>
    <property type="molecule type" value="Genomic_DNA"/>
</dbReference>
<dbReference type="AlphaFoldDB" id="A0AAV9VQ42"/>
<proteinExistence type="predicted"/>
<reference evidence="2 3" key="1">
    <citation type="submission" date="2019-10" db="EMBL/GenBank/DDBJ databases">
        <authorList>
            <person name="Palmer J.M."/>
        </authorList>
    </citation>
    <scope>NUCLEOTIDE SEQUENCE [LARGE SCALE GENOMIC DNA]</scope>
    <source>
        <strain evidence="2 3">TWF730</strain>
    </source>
</reference>
<name>A0AAV9VQ42_9PEZI</name>
<evidence type="ECO:0000313" key="3">
    <source>
        <dbReference type="Proteomes" id="UP001373714"/>
    </source>
</evidence>
<comment type="caution">
    <text evidence="2">The sequence shown here is derived from an EMBL/GenBank/DDBJ whole genome shotgun (WGS) entry which is preliminary data.</text>
</comment>
<gene>
    <name evidence="2" type="ORF">TWF730_005632</name>
</gene>
<dbReference type="Proteomes" id="UP001373714">
    <property type="component" value="Unassembled WGS sequence"/>
</dbReference>
<protein>
    <submittedName>
        <fullName evidence="2">Uncharacterized protein</fullName>
    </submittedName>
</protein>
<evidence type="ECO:0000256" key="1">
    <source>
        <dbReference type="SAM" id="MobiDB-lite"/>
    </source>
</evidence>
<accession>A0AAV9VQ42</accession>
<keyword evidence="3" id="KW-1185">Reference proteome</keyword>
<sequence length="134" mass="15036">MSPLTRRKSRLLHDFYNSSGNLSNPPQSPPISPLSTSSFSSYFSAKQSVKEGGVCIITVTIPISRAVEQLLVPHGTKSETNDMVLRWQYMPSDNPIDEVIEKWRKTGDVLVAVSRPGKEDGEERYRYLYNGSKS</sequence>